<gene>
    <name evidence="12" type="ordered locus">DaAHT2_1413</name>
</gene>
<evidence type="ECO:0000256" key="2">
    <source>
        <dbReference type="ARBA" id="ARBA00010231"/>
    </source>
</evidence>
<dbReference type="GO" id="GO:0004615">
    <property type="term" value="F:phosphomannomutase activity"/>
    <property type="evidence" value="ECO:0007669"/>
    <property type="project" value="UniProtKB-EC"/>
</dbReference>
<comment type="cofactor">
    <cofactor evidence="1">
        <name>Mg(2+)</name>
        <dbReference type="ChEBI" id="CHEBI:18420"/>
    </cofactor>
</comment>
<organism evidence="12 13">
    <name type="scientific">Desulfurivibrio alkaliphilus (strain DSM 19089 / UNIQEM U267 / AHT2)</name>
    <dbReference type="NCBI Taxonomy" id="589865"/>
    <lineage>
        <taxon>Bacteria</taxon>
        <taxon>Pseudomonadati</taxon>
        <taxon>Thermodesulfobacteriota</taxon>
        <taxon>Desulfobulbia</taxon>
        <taxon>Desulfobulbales</taxon>
        <taxon>Desulfobulbaceae</taxon>
        <taxon>Desulfurivibrio</taxon>
    </lineage>
</organism>
<evidence type="ECO:0000313" key="13">
    <source>
        <dbReference type="Proteomes" id="UP000001508"/>
    </source>
</evidence>
<dbReference type="EMBL" id="CP001940">
    <property type="protein sequence ID" value="ADH86108.1"/>
    <property type="molecule type" value="Genomic_DNA"/>
</dbReference>
<dbReference type="SUPFAM" id="SSF53738">
    <property type="entry name" value="Phosphoglucomutase, first 3 domains"/>
    <property type="match status" value="3"/>
</dbReference>
<dbReference type="PANTHER" id="PTHR43771:SF1">
    <property type="entry name" value="PHOSPHOMANNOMUTASE"/>
    <property type="match status" value="1"/>
</dbReference>
<evidence type="ECO:0000256" key="7">
    <source>
        <dbReference type="RuleBase" id="RU004326"/>
    </source>
</evidence>
<dbReference type="eggNOG" id="COG1109">
    <property type="taxonomic scope" value="Bacteria"/>
</dbReference>
<dbReference type="InterPro" id="IPR016055">
    <property type="entry name" value="A-D-PHexomutase_a/b/a-I/II/III"/>
</dbReference>
<evidence type="ECO:0000256" key="4">
    <source>
        <dbReference type="ARBA" id="ARBA00022723"/>
    </source>
</evidence>
<name>D6Z3I3_DESAT</name>
<evidence type="ECO:0000259" key="11">
    <source>
        <dbReference type="Pfam" id="PF02880"/>
    </source>
</evidence>
<dbReference type="InterPro" id="IPR005844">
    <property type="entry name" value="A-D-PHexomutase_a/b/a-I"/>
</dbReference>
<dbReference type="Gene3D" id="3.30.310.50">
    <property type="entry name" value="Alpha-D-phosphohexomutase, C-terminal domain"/>
    <property type="match status" value="1"/>
</dbReference>
<dbReference type="SUPFAM" id="SSF55957">
    <property type="entry name" value="Phosphoglucomutase, C-terminal domain"/>
    <property type="match status" value="1"/>
</dbReference>
<dbReference type="InterPro" id="IPR005841">
    <property type="entry name" value="Alpha-D-phosphohexomutase_SF"/>
</dbReference>
<dbReference type="InParanoid" id="D6Z3I3"/>
<comment type="similarity">
    <text evidence="2 7">Belongs to the phosphohexose mutase family.</text>
</comment>
<dbReference type="CDD" id="cd03089">
    <property type="entry name" value="PMM_PGM"/>
    <property type="match status" value="1"/>
</dbReference>
<evidence type="ECO:0000259" key="9">
    <source>
        <dbReference type="Pfam" id="PF02878"/>
    </source>
</evidence>
<evidence type="ECO:0000256" key="5">
    <source>
        <dbReference type="ARBA" id="ARBA00022842"/>
    </source>
</evidence>
<protein>
    <submittedName>
        <fullName evidence="12">Phosphomannomutase</fullName>
        <ecNumber evidence="12">5.4.2.8</ecNumber>
    </submittedName>
</protein>
<sequence length="463" mass="50031">MSLACFKAYDIRGRVPSELDEELARRIGLAYAAVVAPPGPVAVGWDIRLSGPSLARALIDGLNRGGVDTLELGQVITEVVYHAAGREGVGGGIMVTASHNPADYNGMKLVRRGGVPVSGDSGLNEIAALVEQGEAASAMPGEAAPVSQPGRNRPWEVTADYVARLLELVRVDRLKPLHLLVNAGNGAAGPIFDAIAARLPLQVSRINHQPDGTFPNGVPNPLLPTNREATAEAVRRHGADLGVAWDGDGDRCFFFDEQGNFIEGYYLVGLLAAQILRHSPGAKIIHDPRLYWNTVELVEQAGGVPVASKTGHAFIKERMRAENAVYGGEMSAHHYFRDFAYCDSGMLPWLLVVEQLSSTDRPLSALVAERINRYPCSGELNFRLADPAAARAAVTQYYREFGPAEDYTDGLSMDFGAWRFNLRSSNTEPLLRLNVETRGDAALLQEQVARLQALILSAGEKQC</sequence>
<dbReference type="GO" id="GO:0005975">
    <property type="term" value="P:carbohydrate metabolic process"/>
    <property type="evidence" value="ECO:0007669"/>
    <property type="project" value="InterPro"/>
</dbReference>
<dbReference type="Gene3D" id="3.40.120.10">
    <property type="entry name" value="Alpha-D-Glucose-1,6-Bisphosphate, subunit A, domain 3"/>
    <property type="match status" value="3"/>
</dbReference>
<keyword evidence="6 12" id="KW-0413">Isomerase</keyword>
<evidence type="ECO:0000256" key="3">
    <source>
        <dbReference type="ARBA" id="ARBA00022553"/>
    </source>
</evidence>
<dbReference type="OrthoDB" id="9806956at2"/>
<dbReference type="Proteomes" id="UP000001508">
    <property type="component" value="Chromosome"/>
</dbReference>
<dbReference type="Pfam" id="PF00408">
    <property type="entry name" value="PGM_PMM_IV"/>
    <property type="match status" value="1"/>
</dbReference>
<dbReference type="Pfam" id="PF02878">
    <property type="entry name" value="PGM_PMM_I"/>
    <property type="match status" value="1"/>
</dbReference>
<dbReference type="InterPro" id="IPR016066">
    <property type="entry name" value="A-D-PHexomutase_CS"/>
</dbReference>
<reference evidence="13" key="1">
    <citation type="submission" date="2010-02" db="EMBL/GenBank/DDBJ databases">
        <title>Complete sequence of Desulfurivibrio alkaliphilus AHT2.</title>
        <authorList>
            <consortium name="US DOE Joint Genome Institute"/>
            <person name="Pitluck S."/>
            <person name="Chertkov O."/>
            <person name="Detter J.C."/>
            <person name="Han C."/>
            <person name="Tapia R."/>
            <person name="Larimer F."/>
            <person name="Land M."/>
            <person name="Hauser L."/>
            <person name="Kyrpides N."/>
            <person name="Mikhailova N."/>
            <person name="Sorokin D.Y."/>
            <person name="Muyzer G."/>
            <person name="Woyke T."/>
        </authorList>
    </citation>
    <scope>NUCLEOTIDE SEQUENCE [LARGE SCALE GENOMIC DNA]</scope>
    <source>
        <strain evidence="13">DSM 19089 / UNIQEM U267 / AHT2</strain>
    </source>
</reference>
<evidence type="ECO:0000313" key="12">
    <source>
        <dbReference type="EMBL" id="ADH86108.1"/>
    </source>
</evidence>
<dbReference type="HOGENOM" id="CLU_016950_9_2_7"/>
<evidence type="ECO:0000259" key="10">
    <source>
        <dbReference type="Pfam" id="PF02879"/>
    </source>
</evidence>
<keyword evidence="5 7" id="KW-0460">Magnesium</keyword>
<dbReference type="InterPro" id="IPR005846">
    <property type="entry name" value="A-D-PHexomutase_a/b/a-III"/>
</dbReference>
<dbReference type="Pfam" id="PF02879">
    <property type="entry name" value="PGM_PMM_II"/>
    <property type="match status" value="1"/>
</dbReference>
<dbReference type="KEGG" id="dak:DaAHT2_1413"/>
<evidence type="ECO:0000259" key="8">
    <source>
        <dbReference type="Pfam" id="PF00408"/>
    </source>
</evidence>
<keyword evidence="13" id="KW-1185">Reference proteome</keyword>
<keyword evidence="3" id="KW-0597">Phosphoprotein</keyword>
<dbReference type="PROSITE" id="PS00710">
    <property type="entry name" value="PGM_PMM"/>
    <property type="match status" value="1"/>
</dbReference>
<dbReference type="EC" id="5.4.2.8" evidence="12"/>
<dbReference type="STRING" id="589865.DaAHT2_1413"/>
<dbReference type="InterPro" id="IPR005845">
    <property type="entry name" value="A-D-PHexomutase_a/b/a-II"/>
</dbReference>
<dbReference type="Pfam" id="PF02880">
    <property type="entry name" value="PGM_PMM_III"/>
    <property type="match status" value="1"/>
</dbReference>
<dbReference type="InterPro" id="IPR005843">
    <property type="entry name" value="A-D-PHexomutase_C"/>
</dbReference>
<accession>D6Z3I3</accession>
<dbReference type="PANTHER" id="PTHR43771">
    <property type="entry name" value="PHOSPHOMANNOMUTASE"/>
    <property type="match status" value="1"/>
</dbReference>
<dbReference type="InterPro" id="IPR036900">
    <property type="entry name" value="A-D-PHexomutase_C_sf"/>
</dbReference>
<evidence type="ECO:0000256" key="6">
    <source>
        <dbReference type="ARBA" id="ARBA00023235"/>
    </source>
</evidence>
<dbReference type="PRINTS" id="PR00509">
    <property type="entry name" value="PGMPMM"/>
</dbReference>
<feature type="domain" description="Alpha-D-phosphohexomutase C-terminal" evidence="8">
    <location>
        <begin position="379"/>
        <end position="450"/>
    </location>
</feature>
<keyword evidence="4 7" id="KW-0479">Metal-binding</keyword>
<proteinExistence type="inferred from homology"/>
<feature type="domain" description="Alpha-D-phosphohexomutase alpha/beta/alpha" evidence="9">
    <location>
        <begin position="6"/>
        <end position="134"/>
    </location>
</feature>
<feature type="domain" description="Alpha-D-phosphohexomutase alpha/beta/alpha" evidence="10">
    <location>
        <begin position="160"/>
        <end position="259"/>
    </location>
</feature>
<dbReference type="AlphaFoldDB" id="D6Z3I3"/>
<feature type="domain" description="Alpha-D-phosphohexomutase alpha/beta/alpha" evidence="11">
    <location>
        <begin position="264"/>
        <end position="374"/>
    </location>
</feature>
<dbReference type="GO" id="GO:0000287">
    <property type="term" value="F:magnesium ion binding"/>
    <property type="evidence" value="ECO:0007669"/>
    <property type="project" value="InterPro"/>
</dbReference>
<evidence type="ECO:0000256" key="1">
    <source>
        <dbReference type="ARBA" id="ARBA00001946"/>
    </source>
</evidence>